<protein>
    <recommendedName>
        <fullName evidence="1">diguanylate cyclase</fullName>
        <ecNumber evidence="1">2.7.7.65</ecNumber>
    </recommendedName>
</protein>
<dbReference type="InterPro" id="IPR043128">
    <property type="entry name" value="Rev_trsase/Diguanyl_cyclase"/>
</dbReference>
<dbReference type="GO" id="GO:0052621">
    <property type="term" value="F:diguanylate cyclase activity"/>
    <property type="evidence" value="ECO:0007669"/>
    <property type="project" value="UniProtKB-EC"/>
</dbReference>
<dbReference type="KEGG" id="tvl:FAZ95_38660"/>
<comment type="catalytic activity">
    <reaction evidence="2">
        <text>2 GTP = 3',3'-c-di-GMP + 2 diphosphate</text>
        <dbReference type="Rhea" id="RHEA:24898"/>
        <dbReference type="ChEBI" id="CHEBI:33019"/>
        <dbReference type="ChEBI" id="CHEBI:37565"/>
        <dbReference type="ChEBI" id="CHEBI:58805"/>
        <dbReference type="EC" id="2.7.7.65"/>
    </reaction>
</comment>
<keyword evidence="6" id="KW-1185">Reference proteome</keyword>
<evidence type="ECO:0000313" key="6">
    <source>
        <dbReference type="Proteomes" id="UP000298656"/>
    </source>
</evidence>
<dbReference type="GO" id="GO:0005886">
    <property type="term" value="C:plasma membrane"/>
    <property type="evidence" value="ECO:0007669"/>
    <property type="project" value="TreeGrafter"/>
</dbReference>
<feature type="domain" description="GGDEF" evidence="4">
    <location>
        <begin position="318"/>
        <end position="453"/>
    </location>
</feature>
<feature type="transmembrane region" description="Helical" evidence="3">
    <location>
        <begin position="41"/>
        <end position="64"/>
    </location>
</feature>
<dbReference type="InterPro" id="IPR050469">
    <property type="entry name" value="Diguanylate_Cyclase"/>
</dbReference>
<feature type="transmembrane region" description="Helical" evidence="3">
    <location>
        <begin position="115"/>
        <end position="134"/>
    </location>
</feature>
<dbReference type="EMBL" id="CP040078">
    <property type="protein sequence ID" value="QCP54776.1"/>
    <property type="molecule type" value="Genomic_DNA"/>
</dbReference>
<organism evidence="5 6">
    <name type="scientific">Trinickia violacea</name>
    <dbReference type="NCBI Taxonomy" id="2571746"/>
    <lineage>
        <taxon>Bacteria</taxon>
        <taxon>Pseudomonadati</taxon>
        <taxon>Pseudomonadota</taxon>
        <taxon>Betaproteobacteria</taxon>
        <taxon>Burkholderiales</taxon>
        <taxon>Burkholderiaceae</taxon>
        <taxon>Trinickia</taxon>
    </lineage>
</organism>
<evidence type="ECO:0000313" key="5">
    <source>
        <dbReference type="EMBL" id="QCP54776.1"/>
    </source>
</evidence>
<dbReference type="SMART" id="SM00267">
    <property type="entry name" value="GGDEF"/>
    <property type="match status" value="1"/>
</dbReference>
<dbReference type="PROSITE" id="PS50887">
    <property type="entry name" value="GGDEF"/>
    <property type="match status" value="1"/>
</dbReference>
<feature type="transmembrane region" description="Helical" evidence="3">
    <location>
        <begin position="219"/>
        <end position="240"/>
    </location>
</feature>
<dbReference type="InterPro" id="IPR033424">
    <property type="entry name" value="MASE4"/>
</dbReference>
<dbReference type="InterPro" id="IPR029787">
    <property type="entry name" value="Nucleotide_cyclase"/>
</dbReference>
<evidence type="ECO:0000256" key="1">
    <source>
        <dbReference type="ARBA" id="ARBA00012528"/>
    </source>
</evidence>
<dbReference type="OrthoDB" id="9813903at2"/>
<keyword evidence="3" id="KW-1133">Transmembrane helix</keyword>
<gene>
    <name evidence="5" type="ORF">FAZ95_38660</name>
</gene>
<dbReference type="Proteomes" id="UP000298656">
    <property type="component" value="Chromosome 2"/>
</dbReference>
<dbReference type="Gene3D" id="3.30.70.270">
    <property type="match status" value="1"/>
</dbReference>
<dbReference type="PANTHER" id="PTHR45138:SF9">
    <property type="entry name" value="DIGUANYLATE CYCLASE DGCM-RELATED"/>
    <property type="match status" value="1"/>
</dbReference>
<dbReference type="PANTHER" id="PTHR45138">
    <property type="entry name" value="REGULATORY COMPONENTS OF SENSORY TRANSDUCTION SYSTEM"/>
    <property type="match status" value="1"/>
</dbReference>
<feature type="transmembrane region" description="Helical" evidence="3">
    <location>
        <begin position="246"/>
        <end position="268"/>
    </location>
</feature>
<dbReference type="FunFam" id="3.30.70.270:FF:000001">
    <property type="entry name" value="Diguanylate cyclase domain protein"/>
    <property type="match status" value="1"/>
</dbReference>
<keyword evidence="3" id="KW-0472">Membrane</keyword>
<dbReference type="AlphaFoldDB" id="A0A4P8J1R8"/>
<reference evidence="5 6" key="1">
    <citation type="submission" date="2019-05" db="EMBL/GenBank/DDBJ databases">
        <title>Burkholderia sp. DHOD12, isolated from subtropical forest soil.</title>
        <authorList>
            <person name="Gao Z.-H."/>
            <person name="Qiu L.-H."/>
        </authorList>
    </citation>
    <scope>NUCLEOTIDE SEQUENCE [LARGE SCALE GENOMIC DNA]</scope>
    <source>
        <strain evidence="5 6">DHOD12</strain>
    </source>
</reference>
<dbReference type="GO" id="GO:1902201">
    <property type="term" value="P:negative regulation of bacterial-type flagellum-dependent cell motility"/>
    <property type="evidence" value="ECO:0007669"/>
    <property type="project" value="TreeGrafter"/>
</dbReference>
<dbReference type="Pfam" id="PF17158">
    <property type="entry name" value="MASE4"/>
    <property type="match status" value="1"/>
</dbReference>
<feature type="transmembrane region" description="Helical" evidence="3">
    <location>
        <begin position="76"/>
        <end position="95"/>
    </location>
</feature>
<dbReference type="Pfam" id="PF00990">
    <property type="entry name" value="GGDEF"/>
    <property type="match status" value="1"/>
</dbReference>
<feature type="transmembrane region" description="Helical" evidence="3">
    <location>
        <begin position="154"/>
        <end position="174"/>
    </location>
</feature>
<dbReference type="SUPFAM" id="SSF55073">
    <property type="entry name" value="Nucleotide cyclase"/>
    <property type="match status" value="1"/>
</dbReference>
<feature type="transmembrane region" description="Helical" evidence="3">
    <location>
        <begin position="194"/>
        <end position="212"/>
    </location>
</feature>
<proteinExistence type="predicted"/>
<dbReference type="EC" id="2.7.7.65" evidence="1"/>
<dbReference type="CDD" id="cd01949">
    <property type="entry name" value="GGDEF"/>
    <property type="match status" value="1"/>
</dbReference>
<keyword evidence="3" id="KW-0812">Transmembrane</keyword>
<evidence type="ECO:0000256" key="2">
    <source>
        <dbReference type="ARBA" id="ARBA00034247"/>
    </source>
</evidence>
<evidence type="ECO:0000256" key="3">
    <source>
        <dbReference type="SAM" id="Phobius"/>
    </source>
</evidence>
<dbReference type="RefSeq" id="WP_137337534.1">
    <property type="nucleotide sequence ID" value="NZ_CP040078.1"/>
</dbReference>
<dbReference type="InterPro" id="IPR000160">
    <property type="entry name" value="GGDEF_dom"/>
</dbReference>
<dbReference type="NCBIfam" id="TIGR00254">
    <property type="entry name" value="GGDEF"/>
    <property type="match status" value="1"/>
</dbReference>
<dbReference type="GO" id="GO:0043709">
    <property type="term" value="P:cell adhesion involved in single-species biofilm formation"/>
    <property type="evidence" value="ECO:0007669"/>
    <property type="project" value="TreeGrafter"/>
</dbReference>
<accession>A0A4P8J1R8</accession>
<name>A0A4P8J1R8_9BURK</name>
<evidence type="ECO:0000259" key="4">
    <source>
        <dbReference type="PROSITE" id="PS50887"/>
    </source>
</evidence>
<sequence length="454" mass="48572">MEDLLIQRATRKQAAVAGVFALLILLTLAIAAPRAQLALPPVAPFLPMCALTVFTTACIAAFLLSARFAATRQLMLCALGGAYAYTAVAVALQLLTFPGVITPSGLFGAGPHSSGWIWVFWHGGFPLLVMLAALIRERVKQRPVNPAHVNSWAWALIGGPVAIAVVLGAIAIHLPLPQALNPAADAGNLSSDHTALVILLLNLVAIVVVLSTGRLRSLLDLWLAIAVLTCFIDTCLNLLSADRFTVGWYIGRVFSMLAPGILVCVLVWEVTVLYRRMSEAYASLLQSSVLDALTRIYNRTYFNDQLRKEFDRAKRSASPLSLIMFDVDYFKRYNDEYGHLQGDACLKAVANALAGVVRRPSDFVARFGGEEFALVLPDTDAQAASAIAERARQAVVLLGLGAPTQLGCVTVSAGCATHEHGMLASPDELVSAADAALYAAKRAGRNRVQRAGAE</sequence>